<evidence type="ECO:0000256" key="2">
    <source>
        <dbReference type="ARBA" id="ARBA00022737"/>
    </source>
</evidence>
<dbReference type="SMART" id="SM00292">
    <property type="entry name" value="BRCT"/>
    <property type="match status" value="2"/>
</dbReference>
<dbReference type="Gene3D" id="3.40.50.10190">
    <property type="entry name" value="BRCT domain"/>
    <property type="match status" value="2"/>
</dbReference>
<keyword evidence="3" id="KW-0227">DNA damage</keyword>
<dbReference type="GO" id="GO:0004842">
    <property type="term" value="F:ubiquitin-protein transferase activity"/>
    <property type="evidence" value="ECO:0007669"/>
    <property type="project" value="TreeGrafter"/>
</dbReference>
<feature type="region of interest" description="Disordered" evidence="7">
    <location>
        <begin position="279"/>
        <end position="298"/>
    </location>
</feature>
<dbReference type="Pfam" id="PF16589">
    <property type="entry name" value="BRCT_2"/>
    <property type="match status" value="1"/>
</dbReference>
<feature type="domain" description="BRCT" evidence="9">
    <location>
        <begin position="546"/>
        <end position="647"/>
    </location>
</feature>
<keyword evidence="5" id="KW-0539">Nucleus</keyword>
<feature type="compositionally biased region" description="Basic and acidic residues" evidence="7">
    <location>
        <begin position="280"/>
        <end position="291"/>
    </location>
</feature>
<name>A0A815RY27_9BILA</name>
<dbReference type="GO" id="GO:0031436">
    <property type="term" value="C:BRCA1-BARD1 complex"/>
    <property type="evidence" value="ECO:0007669"/>
    <property type="project" value="TreeGrafter"/>
</dbReference>
<evidence type="ECO:0000313" key="10">
    <source>
        <dbReference type="EMBL" id="CAF0995363.1"/>
    </source>
</evidence>
<dbReference type="PANTHER" id="PTHR13763">
    <property type="entry name" value="BREAST CANCER TYPE 1 SUSCEPTIBILITY PROTEIN BRCA1"/>
    <property type="match status" value="1"/>
</dbReference>
<comment type="caution">
    <text evidence="12">The sequence shown here is derived from an EMBL/GenBank/DDBJ whole genome shotgun (WGS) entry which is preliminary data.</text>
</comment>
<keyword evidence="6" id="KW-0862">Zinc</keyword>
<proteinExistence type="predicted"/>
<dbReference type="SUPFAM" id="SSF52113">
    <property type="entry name" value="BRCT domain"/>
    <property type="match status" value="2"/>
</dbReference>
<dbReference type="GO" id="GO:0045944">
    <property type="term" value="P:positive regulation of transcription by RNA polymerase II"/>
    <property type="evidence" value="ECO:0007669"/>
    <property type="project" value="TreeGrafter"/>
</dbReference>
<dbReference type="AlphaFoldDB" id="A0A815RY27"/>
<dbReference type="GO" id="GO:0070531">
    <property type="term" value="C:BRCA1-A complex"/>
    <property type="evidence" value="ECO:0007669"/>
    <property type="project" value="TreeGrafter"/>
</dbReference>
<dbReference type="InterPro" id="IPR036420">
    <property type="entry name" value="BRCT_dom_sf"/>
</dbReference>
<evidence type="ECO:0000259" key="9">
    <source>
        <dbReference type="PROSITE" id="PS50172"/>
    </source>
</evidence>
<organism evidence="12 13">
    <name type="scientific">Adineta steineri</name>
    <dbReference type="NCBI Taxonomy" id="433720"/>
    <lineage>
        <taxon>Eukaryota</taxon>
        <taxon>Metazoa</taxon>
        <taxon>Spiralia</taxon>
        <taxon>Gnathifera</taxon>
        <taxon>Rotifera</taxon>
        <taxon>Eurotatoria</taxon>
        <taxon>Bdelloidea</taxon>
        <taxon>Adinetida</taxon>
        <taxon>Adinetidae</taxon>
        <taxon>Adineta</taxon>
    </lineage>
</organism>
<evidence type="ECO:0000256" key="6">
    <source>
        <dbReference type="PROSITE-ProRule" id="PRU00042"/>
    </source>
</evidence>
<protein>
    <submittedName>
        <fullName evidence="12">Uncharacterized protein</fullName>
    </submittedName>
</protein>
<dbReference type="Pfam" id="PF00533">
    <property type="entry name" value="BRCT"/>
    <property type="match status" value="1"/>
</dbReference>
<dbReference type="InterPro" id="IPR013087">
    <property type="entry name" value="Znf_C2H2_type"/>
</dbReference>
<feature type="compositionally biased region" description="Basic residues" evidence="7">
    <location>
        <begin position="8"/>
        <end position="19"/>
    </location>
</feature>
<feature type="region of interest" description="Disordered" evidence="7">
    <location>
        <begin position="377"/>
        <end position="398"/>
    </location>
</feature>
<evidence type="ECO:0000313" key="13">
    <source>
        <dbReference type="Proteomes" id="UP000663832"/>
    </source>
</evidence>
<keyword evidence="6" id="KW-0479">Metal-binding</keyword>
<evidence type="ECO:0000256" key="3">
    <source>
        <dbReference type="ARBA" id="ARBA00022763"/>
    </source>
</evidence>
<dbReference type="InterPro" id="IPR001357">
    <property type="entry name" value="BRCT_dom"/>
</dbReference>
<keyword evidence="2" id="KW-0677">Repeat</keyword>
<dbReference type="PROSITE" id="PS00028">
    <property type="entry name" value="ZINC_FINGER_C2H2_1"/>
    <property type="match status" value="1"/>
</dbReference>
<evidence type="ECO:0000256" key="1">
    <source>
        <dbReference type="ARBA" id="ARBA00004123"/>
    </source>
</evidence>
<evidence type="ECO:0000256" key="4">
    <source>
        <dbReference type="ARBA" id="ARBA00023204"/>
    </source>
</evidence>
<comment type="subcellular location">
    <subcellularLocation>
        <location evidence="1">Nucleus</location>
    </subcellularLocation>
</comment>
<dbReference type="PROSITE" id="PS50172">
    <property type="entry name" value="BRCT"/>
    <property type="match status" value="2"/>
</dbReference>
<evidence type="ECO:0000256" key="5">
    <source>
        <dbReference type="ARBA" id="ARBA00023242"/>
    </source>
</evidence>
<dbReference type="SMART" id="SM00355">
    <property type="entry name" value="ZnF_C2H2"/>
    <property type="match status" value="2"/>
</dbReference>
<evidence type="ECO:0000313" key="12">
    <source>
        <dbReference type="EMBL" id="CAF1484506.1"/>
    </source>
</evidence>
<dbReference type="GO" id="GO:0008270">
    <property type="term" value="F:zinc ion binding"/>
    <property type="evidence" value="ECO:0007669"/>
    <property type="project" value="UniProtKB-KW"/>
</dbReference>
<dbReference type="Proteomes" id="UP000663832">
    <property type="component" value="Unassembled WGS sequence"/>
</dbReference>
<feature type="domain" description="BRCT" evidence="9">
    <location>
        <begin position="465"/>
        <end position="525"/>
    </location>
</feature>
<dbReference type="Proteomes" id="UP000663877">
    <property type="component" value="Unassembled WGS sequence"/>
</dbReference>
<sequence>MATSTGVRKPHSSCKKFCNKFRSDTSPDPSRLSIRINDTNTYENTPSPSSVASTSTIEQSLKDRHRILSSTLKNDLSHMPNKRRSRFERLFHHTQLVNKQYMITMTNILYRMQREIHKLKRRTHRVEHSVVKNTKPAQPVIRIPRLTKDQLSTIYIYDDEEEEEEEEKVLEENETIPDINNNNDDNNIEHIKSKSTKALKRLKNKHKTTSKDSLPLPKKFGPSVWVNNRQKPIDPTKYCSICNHEYSRRSNFLVHIRNIHKGKLPPLVDEQDQSLLEMNEENHEKSDHEDSNDPQDNIIRDQSVVVFDDDTEPLQTLNKQWNIDQDEQITKKSSKRNKAKCNICNKRYRTDYLSKHKRLAHPEQQILAALNEINNNSGQKKSISDKSNDEFSLSKENSTLTDESSLRNVITPATITIAEMDTDDVPILFRTDPNRPIVIAVTCLEAYQIEFVDKFLEKYPSACQTTSIDSRTTHLITNDEHNPLRSPLSMKLIEAIAHHCYCVSYRWIQDSVKCDRLMDESPYEIEGDDTDVHPHGGPHRSRLISKRHSLFQNICFMIKCTENSDIQMTNERLEDLITTCGGQIITCVTQRLLDKYQIIVLCDMLYVSERRNNYDQCRSLGIHFVSSDWVLESILEYRRKPFSLFEEVPL</sequence>
<dbReference type="PANTHER" id="PTHR13763:SF0">
    <property type="entry name" value="BREAST CANCER TYPE 1 SUSCEPTIBILITY PROTEIN"/>
    <property type="match status" value="1"/>
</dbReference>
<dbReference type="GO" id="GO:0000724">
    <property type="term" value="P:double-strand break repair via homologous recombination"/>
    <property type="evidence" value="ECO:0007669"/>
    <property type="project" value="TreeGrafter"/>
</dbReference>
<evidence type="ECO:0000256" key="7">
    <source>
        <dbReference type="SAM" id="MobiDB-lite"/>
    </source>
</evidence>
<dbReference type="EMBL" id="CAJNOM010000078">
    <property type="protein sequence ID" value="CAF0995363.1"/>
    <property type="molecule type" value="Genomic_DNA"/>
</dbReference>
<dbReference type="InterPro" id="IPR031099">
    <property type="entry name" value="BRCA1-associated"/>
</dbReference>
<feature type="domain" description="C2H2-type" evidence="8">
    <location>
        <begin position="237"/>
        <end position="265"/>
    </location>
</feature>
<gene>
    <name evidence="11" type="ORF">BJG266_LOCUS27239</name>
    <name evidence="10" type="ORF">QVE165_LOCUS14628</name>
    <name evidence="12" type="ORF">QVE165_LOCUS42458</name>
</gene>
<keyword evidence="13" id="KW-1185">Reference proteome</keyword>
<evidence type="ECO:0000259" key="8">
    <source>
        <dbReference type="PROSITE" id="PS50157"/>
    </source>
</evidence>
<keyword evidence="6" id="KW-0863">Zinc-finger</keyword>
<evidence type="ECO:0000313" key="11">
    <source>
        <dbReference type="EMBL" id="CAF1207159.1"/>
    </source>
</evidence>
<dbReference type="OrthoDB" id="6105938at2759"/>
<accession>A0A815RY27</accession>
<reference evidence="12" key="1">
    <citation type="submission" date="2021-02" db="EMBL/GenBank/DDBJ databases">
        <authorList>
            <person name="Nowell W R."/>
        </authorList>
    </citation>
    <scope>NUCLEOTIDE SEQUENCE</scope>
</reference>
<feature type="region of interest" description="Disordered" evidence="7">
    <location>
        <begin position="1"/>
        <end position="33"/>
    </location>
</feature>
<feature type="compositionally biased region" description="Basic and acidic residues" evidence="7">
    <location>
        <begin position="382"/>
        <end position="393"/>
    </location>
</feature>
<keyword evidence="4" id="KW-0234">DNA repair</keyword>
<dbReference type="EMBL" id="CAJNOI010000246">
    <property type="protein sequence ID" value="CAF1207159.1"/>
    <property type="molecule type" value="Genomic_DNA"/>
</dbReference>
<dbReference type="PROSITE" id="PS50157">
    <property type="entry name" value="ZINC_FINGER_C2H2_2"/>
    <property type="match status" value="1"/>
</dbReference>
<dbReference type="EMBL" id="CAJNOM010000524">
    <property type="protein sequence ID" value="CAF1484506.1"/>
    <property type="molecule type" value="Genomic_DNA"/>
</dbReference>